<evidence type="ECO:0000256" key="1">
    <source>
        <dbReference type="ARBA" id="ARBA00004123"/>
    </source>
</evidence>
<name>A0AAV5D1M8_ELECO</name>
<dbReference type="SMART" id="SM00719">
    <property type="entry name" value="Plus3"/>
    <property type="match status" value="1"/>
</dbReference>
<reference evidence="7" key="2">
    <citation type="submission" date="2021-12" db="EMBL/GenBank/DDBJ databases">
        <title>Resequencing data analysis of finger millet.</title>
        <authorList>
            <person name="Hatakeyama M."/>
            <person name="Aluri S."/>
            <person name="Balachadran M.T."/>
            <person name="Sivarajan S.R."/>
            <person name="Poveda L."/>
            <person name="Shimizu-Inatsugi R."/>
            <person name="Schlapbach R."/>
            <person name="Sreeman S.M."/>
            <person name="Shimizu K.K."/>
        </authorList>
    </citation>
    <scope>NUCLEOTIDE SEQUENCE</scope>
</reference>
<evidence type="ECO:0000256" key="2">
    <source>
        <dbReference type="ARBA" id="ARBA00023015"/>
    </source>
</evidence>
<keyword evidence="3" id="KW-0804">Transcription</keyword>
<dbReference type="SUPFAM" id="SSF159042">
    <property type="entry name" value="Plus3-like"/>
    <property type="match status" value="1"/>
</dbReference>
<evidence type="ECO:0000313" key="7">
    <source>
        <dbReference type="EMBL" id="GJN04844.1"/>
    </source>
</evidence>
<dbReference type="EMBL" id="BQKI01000011">
    <property type="protein sequence ID" value="GJN04844.1"/>
    <property type="molecule type" value="Genomic_DNA"/>
</dbReference>
<evidence type="ECO:0000256" key="4">
    <source>
        <dbReference type="ARBA" id="ARBA00023242"/>
    </source>
</evidence>
<keyword evidence="4" id="KW-0539">Nucleus</keyword>
<keyword evidence="2" id="KW-0805">Transcription regulation</keyword>
<evidence type="ECO:0000313" key="8">
    <source>
        <dbReference type="Proteomes" id="UP001054889"/>
    </source>
</evidence>
<evidence type="ECO:0000259" key="6">
    <source>
        <dbReference type="PROSITE" id="PS51360"/>
    </source>
</evidence>
<dbReference type="GO" id="GO:0003677">
    <property type="term" value="F:DNA binding"/>
    <property type="evidence" value="ECO:0007669"/>
    <property type="project" value="InterPro"/>
</dbReference>
<dbReference type="GO" id="GO:1990269">
    <property type="term" value="F:RNA polymerase II C-terminal domain phosphoserine binding"/>
    <property type="evidence" value="ECO:0007669"/>
    <property type="project" value="TreeGrafter"/>
</dbReference>
<protein>
    <recommendedName>
        <fullName evidence="6">Plus3 domain-containing protein</fullName>
    </recommendedName>
</protein>
<feature type="region of interest" description="Disordered" evidence="5">
    <location>
        <begin position="1"/>
        <end position="77"/>
    </location>
</feature>
<accession>A0AAV5D1M8</accession>
<dbReference type="PANTHER" id="PTHR13115:SF8">
    <property type="entry name" value="RNA POLYMERASE-ASSOCIATED PROTEIN RTF1 HOMOLOG"/>
    <property type="match status" value="1"/>
</dbReference>
<dbReference type="PROSITE" id="PS51360">
    <property type="entry name" value="PLUS3"/>
    <property type="match status" value="1"/>
</dbReference>
<evidence type="ECO:0000256" key="5">
    <source>
        <dbReference type="SAM" id="MobiDB-lite"/>
    </source>
</evidence>
<dbReference type="Gene3D" id="3.90.70.200">
    <property type="entry name" value="Plus-3 domain"/>
    <property type="match status" value="1"/>
</dbReference>
<dbReference type="Pfam" id="PF03126">
    <property type="entry name" value="Plus-3"/>
    <property type="match status" value="1"/>
</dbReference>
<dbReference type="GO" id="GO:0016593">
    <property type="term" value="C:Cdc73/Paf1 complex"/>
    <property type="evidence" value="ECO:0007669"/>
    <property type="project" value="TreeGrafter"/>
</dbReference>
<keyword evidence="8" id="KW-1185">Reference proteome</keyword>
<feature type="domain" description="Plus3" evidence="6">
    <location>
        <begin position="74"/>
        <end position="210"/>
    </location>
</feature>
<dbReference type="Proteomes" id="UP001054889">
    <property type="component" value="Unassembled WGS sequence"/>
</dbReference>
<comment type="caution">
    <text evidence="7">The sequence shown here is derived from an EMBL/GenBank/DDBJ whole genome shotgun (WGS) entry which is preliminary data.</text>
</comment>
<evidence type="ECO:0000256" key="3">
    <source>
        <dbReference type="ARBA" id="ARBA00023163"/>
    </source>
</evidence>
<organism evidence="7 8">
    <name type="scientific">Eleusine coracana subsp. coracana</name>
    <dbReference type="NCBI Taxonomy" id="191504"/>
    <lineage>
        <taxon>Eukaryota</taxon>
        <taxon>Viridiplantae</taxon>
        <taxon>Streptophyta</taxon>
        <taxon>Embryophyta</taxon>
        <taxon>Tracheophyta</taxon>
        <taxon>Spermatophyta</taxon>
        <taxon>Magnoliopsida</taxon>
        <taxon>Liliopsida</taxon>
        <taxon>Poales</taxon>
        <taxon>Poaceae</taxon>
        <taxon>PACMAD clade</taxon>
        <taxon>Chloridoideae</taxon>
        <taxon>Cynodonteae</taxon>
        <taxon>Eleusininae</taxon>
        <taxon>Eleusine</taxon>
    </lineage>
</organism>
<dbReference type="FunFam" id="3.90.70.200:FF:000003">
    <property type="entry name" value="RNA polymerase-associated protein RTF1"/>
    <property type="match status" value="1"/>
</dbReference>
<sequence>MARKKTEDDDEENNEDGRQSGNDSDSVRPIRSDMYKEQLKKISEIDREMTRAMMARQKTEKAPTSKDSSPPRTIQPDAVFNQDGQRVSKLVKWFMEPFFEDLVAGCFVRLGIGKTKSGVQKYRLCIVRNVDASDPDRKYKLKSYETCKYLNVVWDTEANAERCRMSQVSHSPPLEEEFEEWLQEAEKNGVRVPTRQDVLEKKEEIQKAYNFAYSADTVKRMQKEMEAVRRPTNVLAENMDLFSLQSSESKDRRVEVDPLELRFPFQLNKQISKRAAADEQVG</sequence>
<proteinExistence type="predicted"/>
<dbReference type="PANTHER" id="PTHR13115">
    <property type="entry name" value="RNA POLYMERASE-ASSOCIATED PROTEIN RTF1 HOMOLOG"/>
    <property type="match status" value="1"/>
</dbReference>
<dbReference type="InterPro" id="IPR036128">
    <property type="entry name" value="Plus3-like_sf"/>
</dbReference>
<dbReference type="AlphaFoldDB" id="A0AAV5D1M8"/>
<reference evidence="7" key="1">
    <citation type="journal article" date="2018" name="DNA Res.">
        <title>Multiple hybrid de novo genome assembly of finger millet, an orphan allotetraploid crop.</title>
        <authorList>
            <person name="Hatakeyama M."/>
            <person name="Aluri S."/>
            <person name="Balachadran M.T."/>
            <person name="Sivarajan S.R."/>
            <person name="Patrignani A."/>
            <person name="Gruter S."/>
            <person name="Poveda L."/>
            <person name="Shimizu-Inatsugi R."/>
            <person name="Baeten J."/>
            <person name="Francoijs K.J."/>
            <person name="Nataraja K.N."/>
            <person name="Reddy Y.A.N."/>
            <person name="Phadnis S."/>
            <person name="Ravikumar R.L."/>
            <person name="Schlapbach R."/>
            <person name="Sreeman S.M."/>
            <person name="Shimizu K.K."/>
        </authorList>
    </citation>
    <scope>NUCLEOTIDE SEQUENCE</scope>
</reference>
<dbReference type="InterPro" id="IPR004343">
    <property type="entry name" value="Plus-3_dom"/>
</dbReference>
<feature type="compositionally biased region" description="Basic and acidic residues" evidence="5">
    <location>
        <begin position="25"/>
        <end position="50"/>
    </location>
</feature>
<comment type="subcellular location">
    <subcellularLocation>
        <location evidence="1">Nucleus</location>
    </subcellularLocation>
</comment>
<gene>
    <name evidence="7" type="primary">ga22419</name>
    <name evidence="7" type="ORF">PR202_ga22419</name>
</gene>